<comment type="caution">
    <text evidence="8">The sequence shown here is derived from an EMBL/GenBank/DDBJ whole genome shotgun (WGS) entry which is preliminary data.</text>
</comment>
<keyword evidence="9" id="KW-1185">Reference proteome</keyword>
<feature type="domain" description="RecX third three-helical" evidence="6">
    <location>
        <begin position="358"/>
        <end position="400"/>
    </location>
</feature>
<dbReference type="Pfam" id="PF21982">
    <property type="entry name" value="RecX_HTH1"/>
    <property type="match status" value="1"/>
</dbReference>
<protein>
    <recommendedName>
        <fullName evidence="3">Regulatory protein RecX</fullName>
    </recommendedName>
</protein>
<dbReference type="Pfam" id="PF21981">
    <property type="entry name" value="RecX_HTH3"/>
    <property type="match status" value="1"/>
</dbReference>
<evidence type="ECO:0000256" key="3">
    <source>
        <dbReference type="ARBA" id="ARBA00018111"/>
    </source>
</evidence>
<dbReference type="GO" id="GO:0005737">
    <property type="term" value="C:cytoplasm"/>
    <property type="evidence" value="ECO:0007669"/>
    <property type="project" value="UniProtKB-SubCell"/>
</dbReference>
<feature type="domain" description="RecX first three-helical" evidence="7">
    <location>
        <begin position="248"/>
        <end position="281"/>
    </location>
</feature>
<feature type="region of interest" description="Disordered" evidence="5">
    <location>
        <begin position="65"/>
        <end position="157"/>
    </location>
</feature>
<sequence length="411" mass="46460">MQIKTLAQILAENETGDKKSTQRQSKSGQAKSKNSAHHTTSRAQTSSAGTTNDCAVDALQDCQPQRLDAKRSKLSKPSQHSKAAKPSYRKRSYAKKPSLGNKPEHTDEFHTDVGGDNQVDVSPDTAHKLSAQPKQRKNKTFHPAAPYQPKTQLAEPIKEVDPNSIKSLLAQVKAEAQQQTDAQVSLAEASASTSHSYSDDPSADNALITDDLGIDNLPAALKAYLRTPEQRQAEKEEIKAESRLRWLAFYYLSRREHSAGELRQKLLDKEQDPKKIEALLQEFKDKGYQSDHRTALMLIREGIRKGRGRVRIKNDFYKRKVEVPANIDELIDMAMADNEEFVDVLSDNTLVEGVDWLRLAVEARVKKYGDEIPTDQKIKARQLRFLQYRGFKPDICFEAIKYNLQTLDERF</sequence>
<accession>A0A844M303</accession>
<comment type="subcellular location">
    <subcellularLocation>
        <location evidence="1">Cytoplasm</location>
    </subcellularLocation>
</comment>
<feature type="compositionally biased region" description="Basic and acidic residues" evidence="5">
    <location>
        <begin position="102"/>
        <end position="113"/>
    </location>
</feature>
<dbReference type="AlphaFoldDB" id="A0A844M303"/>
<evidence type="ECO:0000259" key="7">
    <source>
        <dbReference type="Pfam" id="PF21982"/>
    </source>
</evidence>
<dbReference type="EMBL" id="WFKQ01000008">
    <property type="protein sequence ID" value="MUG32907.1"/>
    <property type="molecule type" value="Genomic_DNA"/>
</dbReference>
<evidence type="ECO:0000256" key="1">
    <source>
        <dbReference type="ARBA" id="ARBA00004496"/>
    </source>
</evidence>
<reference evidence="8 9" key="1">
    <citation type="journal article" date="2019" name="PLoS ONE">
        <title>Pup mortality in New Zealand sea lions (Phocarctos hookeri) at Enderby Island, Auckland Islands, 2013-18.</title>
        <authorList>
            <person name="Michael S.A."/>
            <person name="Hayman D.T.S."/>
            <person name="Gray R."/>
            <person name="Zhang J."/>
            <person name="Rogers L."/>
            <person name="Roe W.D."/>
        </authorList>
    </citation>
    <scope>NUCLEOTIDE SEQUENCE [LARGE SCALE GENOMIC DNA]</scope>
    <source>
        <strain evidence="8 9">SM868</strain>
    </source>
</reference>
<dbReference type="OrthoDB" id="7066780at2"/>
<comment type="similarity">
    <text evidence="2">Belongs to the RecX family.</text>
</comment>
<dbReference type="PANTHER" id="PTHR33602">
    <property type="entry name" value="REGULATORY PROTEIN RECX FAMILY PROTEIN"/>
    <property type="match status" value="1"/>
</dbReference>
<evidence type="ECO:0000256" key="4">
    <source>
        <dbReference type="ARBA" id="ARBA00022490"/>
    </source>
</evidence>
<evidence type="ECO:0000259" key="6">
    <source>
        <dbReference type="Pfam" id="PF21981"/>
    </source>
</evidence>
<dbReference type="Gene3D" id="1.10.10.10">
    <property type="entry name" value="Winged helix-like DNA-binding domain superfamily/Winged helix DNA-binding domain"/>
    <property type="match status" value="2"/>
</dbReference>
<evidence type="ECO:0000256" key="5">
    <source>
        <dbReference type="SAM" id="MobiDB-lite"/>
    </source>
</evidence>
<feature type="region of interest" description="Disordered" evidence="5">
    <location>
        <begin position="1"/>
        <end position="52"/>
    </location>
</feature>
<gene>
    <name evidence="8" type="ORF">GB996_08860</name>
</gene>
<dbReference type="InterPro" id="IPR036388">
    <property type="entry name" value="WH-like_DNA-bd_sf"/>
</dbReference>
<dbReference type="PANTHER" id="PTHR33602:SF1">
    <property type="entry name" value="REGULATORY PROTEIN RECX FAMILY PROTEIN"/>
    <property type="match status" value="1"/>
</dbReference>
<dbReference type="Proteomes" id="UP000442109">
    <property type="component" value="Unassembled WGS sequence"/>
</dbReference>
<dbReference type="InterPro" id="IPR053925">
    <property type="entry name" value="RecX_HTH_3rd"/>
</dbReference>
<name>A0A844M303_9GAMM</name>
<feature type="compositionally biased region" description="Polar residues" evidence="5">
    <location>
        <begin position="41"/>
        <end position="52"/>
    </location>
</feature>
<evidence type="ECO:0000256" key="2">
    <source>
        <dbReference type="ARBA" id="ARBA00009695"/>
    </source>
</evidence>
<feature type="region of interest" description="Disordered" evidence="5">
    <location>
        <begin position="181"/>
        <end position="204"/>
    </location>
</feature>
<feature type="compositionally biased region" description="Polar residues" evidence="5">
    <location>
        <begin position="22"/>
        <end position="33"/>
    </location>
</feature>
<evidence type="ECO:0000313" key="9">
    <source>
        <dbReference type="Proteomes" id="UP000442109"/>
    </source>
</evidence>
<dbReference type="RefSeq" id="WP_155587453.1">
    <property type="nucleotide sequence ID" value="NZ_WFKQ01000008.1"/>
</dbReference>
<keyword evidence="4" id="KW-0963">Cytoplasm</keyword>
<dbReference type="InterPro" id="IPR053926">
    <property type="entry name" value="RecX_HTH_1st"/>
</dbReference>
<organism evidence="8 9">
    <name type="scientific">Psychrobacter sanguinis</name>
    <dbReference type="NCBI Taxonomy" id="861445"/>
    <lineage>
        <taxon>Bacteria</taxon>
        <taxon>Pseudomonadati</taxon>
        <taxon>Pseudomonadota</taxon>
        <taxon>Gammaproteobacteria</taxon>
        <taxon>Moraxellales</taxon>
        <taxon>Moraxellaceae</taxon>
        <taxon>Psychrobacter</taxon>
    </lineage>
</organism>
<dbReference type="InterPro" id="IPR003783">
    <property type="entry name" value="Regulatory_RecX"/>
</dbReference>
<evidence type="ECO:0000313" key="8">
    <source>
        <dbReference type="EMBL" id="MUG32907.1"/>
    </source>
</evidence>
<proteinExistence type="inferred from homology"/>
<dbReference type="GO" id="GO:0006282">
    <property type="term" value="P:regulation of DNA repair"/>
    <property type="evidence" value="ECO:0007669"/>
    <property type="project" value="InterPro"/>
</dbReference>